<evidence type="ECO:0000256" key="5">
    <source>
        <dbReference type="ARBA" id="ARBA00023136"/>
    </source>
</evidence>
<proteinExistence type="inferred from homology"/>
<feature type="domain" description="Ig-like" evidence="10">
    <location>
        <begin position="1"/>
        <end position="103"/>
    </location>
</feature>
<reference evidence="12" key="1">
    <citation type="journal article" date="2013" name="Nat. Genet.">
        <title>The draft genomes of soft-shell turtle and green sea turtle yield insights into the development and evolution of the turtle-specific body plan.</title>
        <authorList>
            <person name="Wang Z."/>
            <person name="Pascual-Anaya J."/>
            <person name="Zadissa A."/>
            <person name="Li W."/>
            <person name="Niimura Y."/>
            <person name="Huang Z."/>
            <person name="Li C."/>
            <person name="White S."/>
            <person name="Xiong Z."/>
            <person name="Fang D."/>
            <person name="Wang B."/>
            <person name="Ming Y."/>
            <person name="Chen Y."/>
            <person name="Zheng Y."/>
            <person name="Kuraku S."/>
            <person name="Pignatelli M."/>
            <person name="Herrero J."/>
            <person name="Beal K."/>
            <person name="Nozawa M."/>
            <person name="Li Q."/>
            <person name="Wang J."/>
            <person name="Zhang H."/>
            <person name="Yu L."/>
            <person name="Shigenobu S."/>
            <person name="Wang J."/>
            <person name="Liu J."/>
            <person name="Flicek P."/>
            <person name="Searle S."/>
            <person name="Wang J."/>
            <person name="Kuratani S."/>
            <person name="Yin Y."/>
            <person name="Aken B."/>
            <person name="Zhang G."/>
            <person name="Irie N."/>
        </authorList>
    </citation>
    <scope>NUCLEOTIDE SEQUENCE [LARGE SCALE GENOMIC DNA]</scope>
</reference>
<dbReference type="GO" id="GO:0038023">
    <property type="term" value="F:signaling receptor activity"/>
    <property type="evidence" value="ECO:0007669"/>
    <property type="project" value="InterPro"/>
</dbReference>
<evidence type="ECO:0000256" key="2">
    <source>
        <dbReference type="ARBA" id="ARBA00008215"/>
    </source>
</evidence>
<dbReference type="EMBL" id="KB531355">
    <property type="protein sequence ID" value="EMP34796.1"/>
    <property type="molecule type" value="Genomic_DNA"/>
</dbReference>
<evidence type="ECO:0000313" key="11">
    <source>
        <dbReference type="EMBL" id="EMP34796.1"/>
    </source>
</evidence>
<dbReference type="PANTHER" id="PTHR21462:SF2">
    <property type="entry name" value="CELL SURFACE GLYCOPROTEIN CD200 RECEPTOR 2"/>
    <property type="match status" value="1"/>
</dbReference>
<dbReference type="InterPro" id="IPR013106">
    <property type="entry name" value="Ig_V-set"/>
</dbReference>
<protein>
    <recommendedName>
        <fullName evidence="10">Ig-like domain-containing protein</fullName>
    </recommendedName>
</protein>
<evidence type="ECO:0000256" key="3">
    <source>
        <dbReference type="ARBA" id="ARBA00022692"/>
    </source>
</evidence>
<name>M7BA25_CHEMY</name>
<keyword evidence="6" id="KW-1015">Disulfide bond</keyword>
<dbReference type="InterPro" id="IPR013783">
    <property type="entry name" value="Ig-like_fold"/>
</dbReference>
<comment type="subcellular location">
    <subcellularLocation>
        <location evidence="1">Membrane</location>
        <topology evidence="1">Single-pass membrane protein</topology>
    </subcellularLocation>
</comment>
<dbReference type="InterPro" id="IPR036179">
    <property type="entry name" value="Ig-like_dom_sf"/>
</dbReference>
<dbReference type="InterPro" id="IPR007110">
    <property type="entry name" value="Ig-like_dom"/>
</dbReference>
<accession>M7BA25</accession>
<gene>
    <name evidence="11" type="ORF">UY3_08047</name>
</gene>
<feature type="domain" description="Ig-like" evidence="10">
    <location>
        <begin position="106"/>
        <end position="194"/>
    </location>
</feature>
<evidence type="ECO:0000256" key="4">
    <source>
        <dbReference type="ARBA" id="ARBA00022989"/>
    </source>
</evidence>
<evidence type="ECO:0000256" key="9">
    <source>
        <dbReference type="SAM" id="Phobius"/>
    </source>
</evidence>
<dbReference type="PROSITE" id="PS50835">
    <property type="entry name" value="IG_LIKE"/>
    <property type="match status" value="3"/>
</dbReference>
<keyword evidence="5 9" id="KW-0472">Membrane</keyword>
<evidence type="ECO:0000256" key="6">
    <source>
        <dbReference type="ARBA" id="ARBA00023157"/>
    </source>
</evidence>
<dbReference type="SUPFAM" id="SSF48726">
    <property type="entry name" value="Immunoglobulin"/>
    <property type="match status" value="3"/>
</dbReference>
<comment type="similarity">
    <text evidence="2">Belongs to the CD200R family.</text>
</comment>
<feature type="transmembrane region" description="Helical" evidence="9">
    <location>
        <begin position="387"/>
        <end position="410"/>
    </location>
</feature>
<dbReference type="GO" id="GO:0009897">
    <property type="term" value="C:external side of plasma membrane"/>
    <property type="evidence" value="ECO:0007669"/>
    <property type="project" value="TreeGrafter"/>
</dbReference>
<evidence type="ECO:0000313" key="12">
    <source>
        <dbReference type="Proteomes" id="UP000031443"/>
    </source>
</evidence>
<keyword evidence="7" id="KW-0675">Receptor</keyword>
<keyword evidence="4 9" id="KW-1133">Transmembrane helix</keyword>
<evidence type="ECO:0000256" key="7">
    <source>
        <dbReference type="ARBA" id="ARBA00023170"/>
    </source>
</evidence>
<organism evidence="11 12">
    <name type="scientific">Chelonia mydas</name>
    <name type="common">Green sea-turtle</name>
    <name type="synonym">Chelonia agassizi</name>
    <dbReference type="NCBI Taxonomy" id="8469"/>
    <lineage>
        <taxon>Eukaryota</taxon>
        <taxon>Metazoa</taxon>
        <taxon>Chordata</taxon>
        <taxon>Craniata</taxon>
        <taxon>Vertebrata</taxon>
        <taxon>Euteleostomi</taxon>
        <taxon>Archelosauria</taxon>
        <taxon>Testudinata</taxon>
        <taxon>Testudines</taxon>
        <taxon>Cryptodira</taxon>
        <taxon>Durocryptodira</taxon>
        <taxon>Americhelydia</taxon>
        <taxon>Chelonioidea</taxon>
        <taxon>Cheloniidae</taxon>
        <taxon>Chelonia</taxon>
    </lineage>
</organism>
<dbReference type="STRING" id="8469.M7BA25"/>
<keyword evidence="8" id="KW-0325">Glycoprotein</keyword>
<evidence type="ECO:0000256" key="8">
    <source>
        <dbReference type="ARBA" id="ARBA00023180"/>
    </source>
</evidence>
<dbReference type="PANTHER" id="PTHR21462">
    <property type="entry name" value="CELL SURFACE GLYCOPROTEIN OX2 RECEPTOR PRECURSOR"/>
    <property type="match status" value="1"/>
</dbReference>
<dbReference type="InterPro" id="IPR003599">
    <property type="entry name" value="Ig_sub"/>
</dbReference>
<keyword evidence="12" id="KW-1185">Reference proteome</keyword>
<dbReference type="AlphaFoldDB" id="M7BA25"/>
<keyword evidence="3 9" id="KW-0812">Transmembrane</keyword>
<dbReference type="GO" id="GO:0150077">
    <property type="term" value="P:regulation of neuroinflammatory response"/>
    <property type="evidence" value="ECO:0007669"/>
    <property type="project" value="InterPro"/>
</dbReference>
<sequence>MLEIIYPSASFILREGDPLTLNCTVWHQQKQPSDLKVYWCKLAENQNSCARVRKELERLLSTEHLNPQARVSLSLLLQIHNVSRSDSGVYQCRANASDQTAVGHYIRVNVTVPPAVTLTHDSSGVVVCHASAGKPAAEISWAQGNGRSIENKTHHTNGTVTTLSSMSMINSTNAHVTCLVIHPAMNQTQTIELSPKTTDFIPMTLEPHVLPGNLADNVVVSSVTGYRAVLSCSNMSLVNLISAVWKIRLRDGACCLLAYRADLNKTVRTNCSERMDWAARPDHDPTLQIHPVRLSDEGYYMCEIANIDGSLHQNYTLSVLVPPEVTLTLDISGTSLCKASAGKPAAQISWLPAGDHSTEHEIHTNGTVTVLSTYRVNNLKHEGFSLLLHYLLTGSTISCVIIVTILYCTLQHRGTYTTVV</sequence>
<evidence type="ECO:0000259" key="10">
    <source>
        <dbReference type="PROSITE" id="PS50835"/>
    </source>
</evidence>
<dbReference type="Gene3D" id="2.60.40.10">
    <property type="entry name" value="Immunoglobulins"/>
    <property type="match status" value="4"/>
</dbReference>
<dbReference type="Proteomes" id="UP000031443">
    <property type="component" value="Unassembled WGS sequence"/>
</dbReference>
<dbReference type="SMART" id="SM00409">
    <property type="entry name" value="IG"/>
    <property type="match status" value="3"/>
</dbReference>
<dbReference type="Pfam" id="PF07686">
    <property type="entry name" value="V-set"/>
    <property type="match status" value="2"/>
</dbReference>
<dbReference type="InterPro" id="IPR040012">
    <property type="entry name" value="CD200R"/>
</dbReference>
<feature type="domain" description="Ig-like" evidence="10">
    <location>
        <begin position="207"/>
        <end position="318"/>
    </location>
</feature>
<evidence type="ECO:0000256" key="1">
    <source>
        <dbReference type="ARBA" id="ARBA00004167"/>
    </source>
</evidence>
<dbReference type="Pfam" id="PF08205">
    <property type="entry name" value="C2-set_2"/>
    <property type="match status" value="1"/>
</dbReference>
<dbReference type="InterPro" id="IPR013162">
    <property type="entry name" value="CD80_C2-set"/>
</dbReference>